<dbReference type="RefSeq" id="WP_090944227.1">
    <property type="nucleotide sequence ID" value="NZ_FOSX01000129.1"/>
</dbReference>
<protein>
    <submittedName>
        <fullName evidence="1">Uncharacterized protein</fullName>
    </submittedName>
</protein>
<dbReference type="EMBL" id="FOSX01000129">
    <property type="protein sequence ID" value="SFL45696.1"/>
    <property type="molecule type" value="Genomic_DNA"/>
</dbReference>
<dbReference type="Proteomes" id="UP000199579">
    <property type="component" value="Unassembled WGS sequence"/>
</dbReference>
<sequence>MDPRERIRHAFQTQQELMPGTVFTGLEPPRLRPLPGDGVYRERETRLQGRHADGKRDCEPFDAAMALVETLPLGGSPTPRENRHD</sequence>
<gene>
    <name evidence="1" type="ORF">SAMN04244574_04362</name>
    <name evidence="2" type="ORF">SAMN04244574_04434</name>
</gene>
<reference evidence="1 3" key="1">
    <citation type="submission" date="2016-10" db="EMBL/GenBank/DDBJ databases">
        <authorList>
            <person name="de Groot N.N."/>
        </authorList>
    </citation>
    <scope>NUCLEOTIDE SEQUENCE [LARGE SCALE GENOMIC DNA]</scope>
    <source>
        <strain evidence="1 3">DSM 381</strain>
    </source>
</reference>
<accession>A0A1I4HWA4</accession>
<name>A0A1I4HWA4_9GAMM</name>
<organism evidence="1 3">
    <name type="scientific">Azotobacter beijerinckii</name>
    <dbReference type="NCBI Taxonomy" id="170623"/>
    <lineage>
        <taxon>Bacteria</taxon>
        <taxon>Pseudomonadati</taxon>
        <taxon>Pseudomonadota</taxon>
        <taxon>Gammaproteobacteria</taxon>
        <taxon>Pseudomonadales</taxon>
        <taxon>Pseudomonadaceae</taxon>
        <taxon>Azotobacter</taxon>
    </lineage>
</organism>
<evidence type="ECO:0000313" key="3">
    <source>
        <dbReference type="Proteomes" id="UP000199579"/>
    </source>
</evidence>
<evidence type="ECO:0000313" key="1">
    <source>
        <dbReference type="EMBL" id="SFL45696.1"/>
    </source>
</evidence>
<dbReference type="EMBL" id="FOSX01000136">
    <property type="protein sequence ID" value="SFL47932.1"/>
    <property type="molecule type" value="Genomic_DNA"/>
</dbReference>
<dbReference type="AlphaFoldDB" id="A0A1I4HWA4"/>
<proteinExistence type="predicted"/>
<evidence type="ECO:0000313" key="2">
    <source>
        <dbReference type="EMBL" id="SFL47932.1"/>
    </source>
</evidence>